<dbReference type="GO" id="GO:0005634">
    <property type="term" value="C:nucleus"/>
    <property type="evidence" value="ECO:0007669"/>
    <property type="project" value="TreeGrafter"/>
</dbReference>
<feature type="region of interest" description="Disordered" evidence="3">
    <location>
        <begin position="258"/>
        <end position="282"/>
    </location>
</feature>
<feature type="compositionally biased region" description="Basic residues" evidence="3">
    <location>
        <begin position="143"/>
        <end position="154"/>
    </location>
</feature>
<feature type="domain" description="RRM" evidence="4">
    <location>
        <begin position="376"/>
        <end position="447"/>
    </location>
</feature>
<dbReference type="AlphaFoldDB" id="A0A2M4AL18"/>
<dbReference type="Pfam" id="PF00076">
    <property type="entry name" value="RRM_1"/>
    <property type="match status" value="1"/>
</dbReference>
<feature type="region of interest" description="Disordered" evidence="3">
    <location>
        <begin position="112"/>
        <end position="161"/>
    </location>
</feature>
<dbReference type="GO" id="GO:0003729">
    <property type="term" value="F:mRNA binding"/>
    <property type="evidence" value="ECO:0007669"/>
    <property type="project" value="TreeGrafter"/>
</dbReference>
<dbReference type="SUPFAM" id="SSF54928">
    <property type="entry name" value="RNA-binding domain, RBD"/>
    <property type="match status" value="1"/>
</dbReference>
<dbReference type="Gene3D" id="3.30.70.330">
    <property type="match status" value="1"/>
</dbReference>
<dbReference type="InterPro" id="IPR035979">
    <property type="entry name" value="RBD_domain_sf"/>
</dbReference>
<evidence type="ECO:0000256" key="2">
    <source>
        <dbReference type="PROSITE-ProRule" id="PRU00176"/>
    </source>
</evidence>
<dbReference type="InterPro" id="IPR012677">
    <property type="entry name" value="Nucleotide-bd_a/b_plait_sf"/>
</dbReference>
<keyword evidence="1 2" id="KW-0694">RNA-binding</keyword>
<dbReference type="InterPro" id="IPR000504">
    <property type="entry name" value="RRM_dom"/>
</dbReference>
<sequence>MGDFMDLSLDDIIKKGKKDRKPKSGIAGGISKTVVPPRKNAGVRRFSTAAASENSGTEWMNRKPKPVGDARWKIIEKNRSKIVDARDKLIELTRAGGDARLRLLRKGLVRGGEAAVGSGSGSAPPPLPRTTGNGVHKDIGRGSSRHHHNTHPHQKSAAQEKLMSRYGLPMAELDPMEIDDVGLAHGGNRRVVPTSALKRTVLNESFNMPISMPPLPSFRTIRQPSPPPATSGWMSDPFECYEPIRRPTLKAAQLPLPPQQSVHSLTHAHPPYEPSAVRPRSSLRTTTTTRAHASPLAGAGGLPFEFQPPEMLSSTMRARLERAPNPNESMGIFAKMPPDEPIQQYKPATYTAGSSYQMHSPASASPPRASAATTGYRIIVSNLHSNVTQQDIQELFEDIGDLLESRLVRTGVAEVIYRTLRDAENAVDAYHNRQLDGQPMNCLLVHPRSSGKPTASAIKYGSGTTQAVGVPITGRAVSTMTSVAAISPSKSITTSSNNIGTNSSSGGGSTSKSDRAMEIDIDALHSVLFRRKY</sequence>
<dbReference type="PANTHER" id="PTHR19965:SF94">
    <property type="entry name" value="FI13061P-RELATED"/>
    <property type="match status" value="1"/>
</dbReference>
<feature type="region of interest" description="Disordered" evidence="3">
    <location>
        <begin position="489"/>
        <end position="514"/>
    </location>
</feature>
<dbReference type="InterPro" id="IPR051229">
    <property type="entry name" value="ALYREF_mRNA_export"/>
</dbReference>
<dbReference type="InterPro" id="IPR034784">
    <property type="entry name" value="PDIP3_RRM"/>
</dbReference>
<proteinExistence type="predicted"/>
<evidence type="ECO:0000259" key="4">
    <source>
        <dbReference type="PROSITE" id="PS50102"/>
    </source>
</evidence>
<accession>A0A2M4AL18</accession>
<dbReference type="SMART" id="SM00360">
    <property type="entry name" value="RRM"/>
    <property type="match status" value="1"/>
</dbReference>
<dbReference type="GO" id="GO:0006406">
    <property type="term" value="P:mRNA export from nucleus"/>
    <property type="evidence" value="ECO:0007669"/>
    <property type="project" value="TreeGrafter"/>
</dbReference>
<dbReference type="EMBL" id="GGFK01008159">
    <property type="protein sequence ID" value="MBW41480.1"/>
    <property type="molecule type" value="Transcribed_RNA"/>
</dbReference>
<organism evidence="5">
    <name type="scientific">Anopheles triannulatus</name>
    <dbReference type="NCBI Taxonomy" id="58253"/>
    <lineage>
        <taxon>Eukaryota</taxon>
        <taxon>Metazoa</taxon>
        <taxon>Ecdysozoa</taxon>
        <taxon>Arthropoda</taxon>
        <taxon>Hexapoda</taxon>
        <taxon>Insecta</taxon>
        <taxon>Pterygota</taxon>
        <taxon>Neoptera</taxon>
        <taxon>Endopterygota</taxon>
        <taxon>Diptera</taxon>
        <taxon>Nematocera</taxon>
        <taxon>Culicoidea</taxon>
        <taxon>Culicidae</taxon>
        <taxon>Anophelinae</taxon>
        <taxon>Anopheles</taxon>
    </lineage>
</organism>
<evidence type="ECO:0000256" key="3">
    <source>
        <dbReference type="SAM" id="MobiDB-lite"/>
    </source>
</evidence>
<feature type="region of interest" description="Disordered" evidence="3">
    <location>
        <begin position="16"/>
        <end position="36"/>
    </location>
</feature>
<evidence type="ECO:0000313" key="5">
    <source>
        <dbReference type="EMBL" id="MBW41480.1"/>
    </source>
</evidence>
<protein>
    <recommendedName>
        <fullName evidence="4">RRM domain-containing protein</fullName>
    </recommendedName>
</protein>
<evidence type="ECO:0000256" key="1">
    <source>
        <dbReference type="ARBA" id="ARBA00022884"/>
    </source>
</evidence>
<dbReference type="CDD" id="cd12681">
    <property type="entry name" value="RRM_SKAR"/>
    <property type="match status" value="1"/>
</dbReference>
<name>A0A2M4AL18_9DIPT</name>
<dbReference type="PROSITE" id="PS50102">
    <property type="entry name" value="RRM"/>
    <property type="match status" value="1"/>
</dbReference>
<reference evidence="5" key="1">
    <citation type="submission" date="2018-01" db="EMBL/GenBank/DDBJ databases">
        <title>An insight into the sialome of Amazonian anophelines.</title>
        <authorList>
            <person name="Ribeiro J.M."/>
            <person name="Scarpassa V."/>
            <person name="Calvo E."/>
        </authorList>
    </citation>
    <scope>NUCLEOTIDE SEQUENCE</scope>
    <source>
        <tissue evidence="5">Salivary glands</tissue>
    </source>
</reference>
<feature type="compositionally biased region" description="Low complexity" evidence="3">
    <location>
        <begin position="489"/>
        <end position="504"/>
    </location>
</feature>
<dbReference type="PANTHER" id="PTHR19965">
    <property type="entry name" value="RNA AND EXPORT FACTOR BINDING PROTEIN"/>
    <property type="match status" value="1"/>
</dbReference>